<dbReference type="EMBL" id="JACAGC010000024">
    <property type="protein sequence ID" value="KAF6280966.1"/>
    <property type="molecule type" value="Genomic_DNA"/>
</dbReference>
<dbReference type="AlphaFoldDB" id="A0A7J7RXP0"/>
<comment type="caution">
    <text evidence="1">The sequence shown here is derived from an EMBL/GenBank/DDBJ whole genome shotgun (WGS) entry which is preliminary data.</text>
</comment>
<evidence type="ECO:0000313" key="2">
    <source>
        <dbReference type="Proteomes" id="UP000585614"/>
    </source>
</evidence>
<dbReference type="Proteomes" id="UP000585614">
    <property type="component" value="Unassembled WGS sequence"/>
</dbReference>
<evidence type="ECO:0000313" key="1">
    <source>
        <dbReference type="EMBL" id="KAF6280966.1"/>
    </source>
</evidence>
<name>A0A7J7RXP0_RHIFE</name>
<accession>A0A7J7RXP0</accession>
<protein>
    <submittedName>
        <fullName evidence="1">Uncharacterized protein</fullName>
    </submittedName>
</protein>
<organism evidence="1 2">
    <name type="scientific">Rhinolophus ferrumequinum</name>
    <name type="common">Greater horseshoe bat</name>
    <dbReference type="NCBI Taxonomy" id="59479"/>
    <lineage>
        <taxon>Eukaryota</taxon>
        <taxon>Metazoa</taxon>
        <taxon>Chordata</taxon>
        <taxon>Craniata</taxon>
        <taxon>Vertebrata</taxon>
        <taxon>Euteleostomi</taxon>
        <taxon>Mammalia</taxon>
        <taxon>Eutheria</taxon>
        <taxon>Laurasiatheria</taxon>
        <taxon>Chiroptera</taxon>
        <taxon>Yinpterochiroptera</taxon>
        <taxon>Rhinolophoidea</taxon>
        <taxon>Rhinolophidae</taxon>
        <taxon>Rhinolophinae</taxon>
        <taxon>Rhinolophus</taxon>
    </lineage>
</organism>
<sequence length="121" mass="13524">MAEVEPMTPALQTWPQRKNVTRQQERRCSQLQHLLFLPATHTSCSGAPTSRELGNGSGCGACDCSPLTTVVLVATRNRAVTVSATSVSLPQRCLKTQPSRPWWHRLQTGQLRTQQRRLTSW</sequence>
<gene>
    <name evidence="1" type="ORF">mRhiFer1_009330</name>
</gene>
<proteinExistence type="predicted"/>
<reference evidence="1 2" key="1">
    <citation type="journal article" date="2020" name="Nature">
        <title>Six reference-quality genomes reveal evolution of bat adaptations.</title>
        <authorList>
            <person name="Jebb D."/>
            <person name="Huang Z."/>
            <person name="Pippel M."/>
            <person name="Hughes G.M."/>
            <person name="Lavrichenko K."/>
            <person name="Devanna P."/>
            <person name="Winkler S."/>
            <person name="Jermiin L.S."/>
            <person name="Skirmuntt E.C."/>
            <person name="Katzourakis A."/>
            <person name="Burkitt-Gray L."/>
            <person name="Ray D.A."/>
            <person name="Sullivan K.A.M."/>
            <person name="Roscito J.G."/>
            <person name="Kirilenko B.M."/>
            <person name="Davalos L.M."/>
            <person name="Corthals A.P."/>
            <person name="Power M.L."/>
            <person name="Jones G."/>
            <person name="Ransome R.D."/>
            <person name="Dechmann D.K.N."/>
            <person name="Locatelli A.G."/>
            <person name="Puechmaille S.J."/>
            <person name="Fedrigo O."/>
            <person name="Jarvis E.D."/>
            <person name="Hiller M."/>
            <person name="Vernes S.C."/>
            <person name="Myers E.W."/>
            <person name="Teeling E.C."/>
        </authorList>
    </citation>
    <scope>NUCLEOTIDE SEQUENCE [LARGE SCALE GENOMIC DNA]</scope>
    <source>
        <strain evidence="1">MRhiFer1</strain>
        <tissue evidence="1">Lung</tissue>
    </source>
</reference>